<sequence length="149" mass="16910">MLKKPKLDQNDRLGSRNESKEGDALRASIRKYNFRRDLEEAPGVTSLKNYMNTEYFGEISIGNPAQTFTVRFDTDSSNFWVPSSKCTSAIYVFHSQYNSSRSSSYMANEQDVSPCVFDWANVVTLWKDVLSSQLSSCISDSFGAMRQLL</sequence>
<protein>
    <submittedName>
        <fullName evidence="4">Aspartic proteinase A2-like</fullName>
    </submittedName>
</protein>
<dbReference type="PANTHER" id="PTHR47966:SF80">
    <property type="entry name" value="ASPARTIC PROTEINASE-LIKE"/>
    <property type="match status" value="1"/>
</dbReference>
<gene>
    <name evidence="4" type="primary">LOC107817435</name>
</gene>
<dbReference type="RefSeq" id="XP_016498750.1">
    <property type="nucleotide sequence ID" value="XM_016643264.1"/>
</dbReference>
<dbReference type="Gene3D" id="2.40.70.10">
    <property type="entry name" value="Acid Proteases"/>
    <property type="match status" value="1"/>
</dbReference>
<name>A0A1S4CC87_TOBAC</name>
<dbReference type="InterPro" id="IPR001461">
    <property type="entry name" value="Aspartic_peptidase_A1"/>
</dbReference>
<dbReference type="STRING" id="4097.A0A1S4CC87"/>
<accession>A0A1S4CC87</accession>
<proteinExistence type="inferred from homology"/>
<dbReference type="OrthoDB" id="771136at2759"/>
<comment type="similarity">
    <text evidence="1">Belongs to the peptidase A1 family.</text>
</comment>
<evidence type="ECO:0000256" key="1">
    <source>
        <dbReference type="ARBA" id="ARBA00007447"/>
    </source>
</evidence>
<dbReference type="Pfam" id="PF00026">
    <property type="entry name" value="Asp"/>
    <property type="match status" value="1"/>
</dbReference>
<dbReference type="KEGG" id="nta:107817435"/>
<dbReference type="InterPro" id="IPR033121">
    <property type="entry name" value="PEPTIDASE_A1"/>
</dbReference>
<reference evidence="4" key="1">
    <citation type="submission" date="2025-08" db="UniProtKB">
        <authorList>
            <consortium name="RefSeq"/>
        </authorList>
    </citation>
    <scope>IDENTIFICATION</scope>
</reference>
<feature type="region of interest" description="Disordered" evidence="2">
    <location>
        <begin position="1"/>
        <end position="22"/>
    </location>
</feature>
<dbReference type="GO" id="GO:0004190">
    <property type="term" value="F:aspartic-type endopeptidase activity"/>
    <property type="evidence" value="ECO:0007669"/>
    <property type="project" value="InterPro"/>
</dbReference>
<dbReference type="SUPFAM" id="SSF50630">
    <property type="entry name" value="Acid proteases"/>
    <property type="match status" value="1"/>
</dbReference>
<evidence type="ECO:0000313" key="4">
    <source>
        <dbReference type="RefSeq" id="XP_016498750.1"/>
    </source>
</evidence>
<dbReference type="AlphaFoldDB" id="A0A1S4CC87"/>
<dbReference type="InterPro" id="IPR021109">
    <property type="entry name" value="Peptidase_aspartic_dom_sf"/>
</dbReference>
<dbReference type="PROSITE" id="PS51767">
    <property type="entry name" value="PEPTIDASE_A1"/>
    <property type="match status" value="1"/>
</dbReference>
<dbReference type="GO" id="GO:0006508">
    <property type="term" value="P:proteolysis"/>
    <property type="evidence" value="ECO:0007669"/>
    <property type="project" value="InterPro"/>
</dbReference>
<evidence type="ECO:0000259" key="3">
    <source>
        <dbReference type="PROSITE" id="PS51767"/>
    </source>
</evidence>
<dbReference type="SMR" id="A0A1S4CC87"/>
<dbReference type="PANTHER" id="PTHR47966">
    <property type="entry name" value="BETA-SITE APP-CLEAVING ENZYME, ISOFORM A-RELATED"/>
    <property type="match status" value="1"/>
</dbReference>
<feature type="domain" description="Peptidase A1" evidence="3">
    <location>
        <begin position="55"/>
        <end position="149"/>
    </location>
</feature>
<organism evidence="4">
    <name type="scientific">Nicotiana tabacum</name>
    <name type="common">Common tobacco</name>
    <dbReference type="NCBI Taxonomy" id="4097"/>
    <lineage>
        <taxon>Eukaryota</taxon>
        <taxon>Viridiplantae</taxon>
        <taxon>Streptophyta</taxon>
        <taxon>Embryophyta</taxon>
        <taxon>Tracheophyta</taxon>
        <taxon>Spermatophyta</taxon>
        <taxon>Magnoliopsida</taxon>
        <taxon>eudicotyledons</taxon>
        <taxon>Gunneridae</taxon>
        <taxon>Pentapetalae</taxon>
        <taxon>asterids</taxon>
        <taxon>lamiids</taxon>
        <taxon>Solanales</taxon>
        <taxon>Solanaceae</taxon>
        <taxon>Nicotianoideae</taxon>
        <taxon>Nicotianeae</taxon>
        <taxon>Nicotiana</taxon>
    </lineage>
</organism>
<evidence type="ECO:0000256" key="2">
    <source>
        <dbReference type="SAM" id="MobiDB-lite"/>
    </source>
</evidence>
<dbReference type="PaxDb" id="4097-A0A1S4CC87"/>